<protein>
    <recommendedName>
        <fullName evidence="19">P-type Na(+) transporter</fullName>
        <ecNumber evidence="19">7.2.2.3</ecNumber>
    </recommendedName>
</protein>
<dbReference type="InterPro" id="IPR018303">
    <property type="entry name" value="ATPase_P-typ_P_site"/>
</dbReference>
<feature type="transmembrane region" description="Helical" evidence="23">
    <location>
        <begin position="367"/>
        <end position="391"/>
    </location>
</feature>
<dbReference type="EC" id="7.2.2.3" evidence="19"/>
<feature type="region of interest" description="Disordered" evidence="22">
    <location>
        <begin position="82"/>
        <end position="101"/>
    </location>
</feature>
<feature type="transmembrane region" description="Helical" evidence="23">
    <location>
        <begin position="338"/>
        <end position="361"/>
    </location>
</feature>
<evidence type="ECO:0000256" key="3">
    <source>
        <dbReference type="ARBA" id="ARBA00022448"/>
    </source>
</evidence>
<evidence type="ECO:0000256" key="9">
    <source>
        <dbReference type="ARBA" id="ARBA00022840"/>
    </source>
</evidence>
<keyword evidence="3" id="KW-0813">Transport</keyword>
<dbReference type="SFLD" id="SFLDS00003">
    <property type="entry name" value="Haloacid_Dehalogenase"/>
    <property type="match status" value="1"/>
</dbReference>
<keyword evidence="12" id="KW-1278">Translocase</keyword>
<feature type="transmembrane region" description="Helical" evidence="23">
    <location>
        <begin position="956"/>
        <end position="976"/>
    </location>
</feature>
<dbReference type="SMART" id="SM00831">
    <property type="entry name" value="Cation_ATPase_N"/>
    <property type="match status" value="1"/>
</dbReference>
<keyword evidence="7" id="KW-0479">Metal-binding</keyword>
<name>A0ABP9ZBF2_9FUNG</name>
<dbReference type="NCBIfam" id="TIGR01494">
    <property type="entry name" value="ATPase_P-type"/>
    <property type="match status" value="2"/>
</dbReference>
<dbReference type="Pfam" id="PF00689">
    <property type="entry name" value="Cation_ATPase_C"/>
    <property type="match status" value="1"/>
</dbReference>
<evidence type="ECO:0000256" key="7">
    <source>
        <dbReference type="ARBA" id="ARBA00022723"/>
    </source>
</evidence>
<dbReference type="InterPro" id="IPR044492">
    <property type="entry name" value="P_typ_ATPase_HD_dom"/>
</dbReference>
<keyword evidence="15" id="KW-0406">Ion transport</keyword>
<dbReference type="SUPFAM" id="SSF81660">
    <property type="entry name" value="Metal cation-transporting ATPase, ATP-binding domain N"/>
    <property type="match status" value="1"/>
</dbReference>
<keyword evidence="16 23" id="KW-0472">Membrane</keyword>
<evidence type="ECO:0000256" key="8">
    <source>
        <dbReference type="ARBA" id="ARBA00022741"/>
    </source>
</evidence>
<feature type="transmembrane region" description="Helical" evidence="23">
    <location>
        <begin position="152"/>
        <end position="170"/>
    </location>
</feature>
<keyword evidence="4" id="KW-1003">Cell membrane</keyword>
<dbReference type="InterPro" id="IPR004014">
    <property type="entry name" value="ATPase_P-typ_cation-transptr_N"/>
</dbReference>
<dbReference type="Gene3D" id="3.40.1110.10">
    <property type="entry name" value="Calcium-transporting ATPase, cytoplasmic domain N"/>
    <property type="match status" value="1"/>
</dbReference>
<evidence type="ECO:0000256" key="18">
    <source>
        <dbReference type="ARBA" id="ARBA00035017"/>
    </source>
</evidence>
<dbReference type="Pfam" id="PF00690">
    <property type="entry name" value="Cation_ATPase_N"/>
    <property type="match status" value="1"/>
</dbReference>
<evidence type="ECO:0000313" key="25">
    <source>
        <dbReference type="EMBL" id="GAA5816411.1"/>
    </source>
</evidence>
<dbReference type="SUPFAM" id="SSF56784">
    <property type="entry name" value="HAD-like"/>
    <property type="match status" value="1"/>
</dbReference>
<comment type="catalytic activity">
    <reaction evidence="21">
        <text>Na(+)(in) + ATP + H2O = Na(+)(out) + ADP + phosphate + H(+)</text>
        <dbReference type="Rhea" id="RHEA:14633"/>
        <dbReference type="ChEBI" id="CHEBI:15377"/>
        <dbReference type="ChEBI" id="CHEBI:15378"/>
        <dbReference type="ChEBI" id="CHEBI:29101"/>
        <dbReference type="ChEBI" id="CHEBI:30616"/>
        <dbReference type="ChEBI" id="CHEBI:43474"/>
        <dbReference type="ChEBI" id="CHEBI:456216"/>
        <dbReference type="EC" id="7.2.2.3"/>
    </reaction>
    <physiologicalReaction direction="left-to-right" evidence="21">
        <dbReference type="Rhea" id="RHEA:14634"/>
    </physiologicalReaction>
</comment>
<evidence type="ECO:0000256" key="1">
    <source>
        <dbReference type="ARBA" id="ARBA00001946"/>
    </source>
</evidence>
<comment type="similarity">
    <text evidence="18">Belongs to the cation transport ATPase (P-type) (TC 3.A.3) family. Type IID subfamily.</text>
</comment>
<evidence type="ECO:0000256" key="2">
    <source>
        <dbReference type="ARBA" id="ARBA00004651"/>
    </source>
</evidence>
<dbReference type="Gene3D" id="3.40.50.1000">
    <property type="entry name" value="HAD superfamily/HAD-like"/>
    <property type="match status" value="1"/>
</dbReference>
<dbReference type="PRINTS" id="PR00121">
    <property type="entry name" value="NAKATPASE"/>
</dbReference>
<reference evidence="25 26" key="1">
    <citation type="submission" date="2024-04" db="EMBL/GenBank/DDBJ databases">
        <title>genome sequences of Mucor flavus KT1a and Helicostylum pulchrum KT1b strains isolated from the surface of a dry-aged beef.</title>
        <authorList>
            <person name="Toyotome T."/>
            <person name="Hosono M."/>
            <person name="Torimaru M."/>
            <person name="Fukuda K."/>
            <person name="Mikami N."/>
        </authorList>
    </citation>
    <scope>NUCLEOTIDE SEQUENCE [LARGE SCALE GENOMIC DNA]</scope>
    <source>
        <strain evidence="25 26">KT1a</strain>
    </source>
</reference>
<dbReference type="InterPro" id="IPR023214">
    <property type="entry name" value="HAD_sf"/>
</dbReference>
<keyword evidence="13 23" id="KW-1133">Transmembrane helix</keyword>
<dbReference type="InterPro" id="IPR008250">
    <property type="entry name" value="ATPase_P-typ_transduc_dom_A_sf"/>
</dbReference>
<keyword evidence="8" id="KW-0547">Nucleotide-binding</keyword>
<evidence type="ECO:0000256" key="11">
    <source>
        <dbReference type="ARBA" id="ARBA00022958"/>
    </source>
</evidence>
<dbReference type="Pfam" id="PF13246">
    <property type="entry name" value="Cation_ATPase"/>
    <property type="match status" value="1"/>
</dbReference>
<dbReference type="SFLD" id="SFLDG00002">
    <property type="entry name" value="C1.7:_P-type_atpase_like"/>
    <property type="match status" value="1"/>
</dbReference>
<evidence type="ECO:0000256" key="10">
    <source>
        <dbReference type="ARBA" id="ARBA00022842"/>
    </source>
</evidence>
<evidence type="ECO:0000256" key="13">
    <source>
        <dbReference type="ARBA" id="ARBA00022989"/>
    </source>
</evidence>
<dbReference type="EMBL" id="BAABUK010000032">
    <property type="protein sequence ID" value="GAA5816411.1"/>
    <property type="molecule type" value="Genomic_DNA"/>
</dbReference>
<evidence type="ECO:0000256" key="6">
    <source>
        <dbReference type="ARBA" id="ARBA00022692"/>
    </source>
</evidence>
<evidence type="ECO:0000259" key="24">
    <source>
        <dbReference type="SMART" id="SM00831"/>
    </source>
</evidence>
<keyword evidence="17" id="KW-0739">Sodium transport</keyword>
<evidence type="ECO:0000313" key="26">
    <source>
        <dbReference type="Proteomes" id="UP001473302"/>
    </source>
</evidence>
<evidence type="ECO:0000256" key="5">
    <source>
        <dbReference type="ARBA" id="ARBA00022538"/>
    </source>
</evidence>
<dbReference type="InterPro" id="IPR006068">
    <property type="entry name" value="ATPase_P-typ_cation-transptr_C"/>
</dbReference>
<comment type="subcellular location">
    <subcellularLocation>
        <location evidence="2">Cell membrane</location>
        <topology evidence="2">Multi-pass membrane protein</topology>
    </subcellularLocation>
</comment>
<comment type="caution">
    <text evidence="25">The sequence shown here is derived from an EMBL/GenBank/DDBJ whole genome shotgun (WGS) entry which is preliminary data.</text>
</comment>
<feature type="region of interest" description="Disordered" evidence="22">
    <location>
        <begin position="1"/>
        <end position="65"/>
    </location>
</feature>
<dbReference type="InterPro" id="IPR006414">
    <property type="entry name" value="P-type_ATPase_IID"/>
</dbReference>
<evidence type="ECO:0000256" key="17">
    <source>
        <dbReference type="ARBA" id="ARBA00023201"/>
    </source>
</evidence>
<dbReference type="SFLD" id="SFLDF00027">
    <property type="entry name" value="p-type_atpase"/>
    <property type="match status" value="1"/>
</dbReference>
<keyword evidence="11" id="KW-0630">Potassium</keyword>
<dbReference type="PRINTS" id="PR00119">
    <property type="entry name" value="CATATPASE"/>
</dbReference>
<feature type="compositionally biased region" description="Basic and acidic residues" evidence="22">
    <location>
        <begin position="18"/>
        <end position="49"/>
    </location>
</feature>
<evidence type="ECO:0000256" key="23">
    <source>
        <dbReference type="SAM" id="Phobius"/>
    </source>
</evidence>
<dbReference type="PROSITE" id="PS00154">
    <property type="entry name" value="ATPASE_E1_E2"/>
    <property type="match status" value="1"/>
</dbReference>
<keyword evidence="14" id="KW-0915">Sodium</keyword>
<dbReference type="InterPro" id="IPR001757">
    <property type="entry name" value="P_typ_ATPase"/>
</dbReference>
<organism evidence="25 26">
    <name type="scientific">Mucor flavus</name>
    <dbReference type="NCBI Taxonomy" id="439312"/>
    <lineage>
        <taxon>Eukaryota</taxon>
        <taxon>Fungi</taxon>
        <taxon>Fungi incertae sedis</taxon>
        <taxon>Mucoromycota</taxon>
        <taxon>Mucoromycotina</taxon>
        <taxon>Mucoromycetes</taxon>
        <taxon>Mucorales</taxon>
        <taxon>Mucorineae</taxon>
        <taxon>Mucoraceae</taxon>
        <taxon>Mucor</taxon>
    </lineage>
</organism>
<keyword evidence="6 23" id="KW-0812">Transmembrane</keyword>
<sequence>MDNNNNNHQIPDNNDTNTSDRDGTPRIQFDESQNKEMKEYQVQHNEKFSQKPLTRSSTGASSMDFDTKSVRSVLMHKMHLVKRRRQSMDDHDRPEGPPYHTMDLDTIAQLLKTDLEDGLSEKVIDERRAEYSFNEMEGEGGVNPVSLMAKQFMNIMVLILLIAMAVSFAFKDYIEGGVICAIMFLNAIVGFMQEYKAEKTMDSLRQMASPTSQVIRNGHQKTIATRELVPGDVVILKSGDVVGADCRVIESFNMNIDEALLTGESLPVDKIADVIPGEDVPLGDRVNMTYSSTVLTKGRGKAVVTAVGMQTEIGKIAKRLLDSGDSSKTPLQKSLDRMALVLLAIAIVSVIIVFGSAKFVITNEVVLYAISTSISVIPEGLIAVVTLTQAFGVNSMAKSKALVRRLVALELLGSVTNVCSDKTGTLTQSKMVLTRLWRPSTGFYTVGGLGFEIEGEVKSETDGTIVTKENMDPGFQTMVNTAALCNMAELRKDKENGGWSGIGDPTEIALQVFAHKLNNGKPTLAKKDDPNSWKLVAEYPFDSSVKRMSVLCRAPDGSHVAFLKGATERVLESCVGMLMSDEGDVKPMSPQELEDLVLPKVETLARGGLRVLSLAMRRIKHSGEISHDTFIRETVEREMIFVGLVGIYDPPRKESKLAVEECHLAGITVHMLTGDHIATATAIAREVSIVPAAYGLEDDPELYQRISSNAPPHLGDGKENLVMTAQRFDKMTVEEIDALPDLPLVIARCSPDTKVKMIEALHRRKRIAGMTGDGVNDSPSLKEADIGIAMGENGSDVAKQAADIVLVDDNFATIVKAVEEGRRVFSNISRFVVHMVSGNVAELTPLLLGLAFRDATGVSVFPMTPIQILFNNILTSSPPAMSLGLEPIHDNQMLEPPRTEKEGLFRKSNLIDIMFYGISIGLICLCNFVVVMYGWGTANFGVDCNHGYNDSCDEVFRARGALFATLTILVLLHGFTCRDLINSTWSIKALRGPQNKYLYYSTAFGFVLLIVALYVPGLNTEVFKHKPITWEWGMTVASVIVYIIVVEAYKWVKRMIIRRKARKARKDETN</sequence>
<accession>A0ABP9ZBF2</accession>
<evidence type="ECO:0000256" key="4">
    <source>
        <dbReference type="ARBA" id="ARBA00022475"/>
    </source>
</evidence>
<keyword evidence="10" id="KW-0460">Magnesium</keyword>
<feature type="domain" description="Cation-transporting P-type ATPase N-terminal" evidence="24">
    <location>
        <begin position="98"/>
        <end position="172"/>
    </location>
</feature>
<evidence type="ECO:0000256" key="22">
    <source>
        <dbReference type="SAM" id="MobiDB-lite"/>
    </source>
</evidence>
<dbReference type="InterPro" id="IPR023299">
    <property type="entry name" value="ATPase_P-typ_cyto_dom_N"/>
</dbReference>
<dbReference type="Gene3D" id="2.70.150.10">
    <property type="entry name" value="Calcium-transporting ATPase, cytoplasmic transduction domain A"/>
    <property type="match status" value="1"/>
</dbReference>
<dbReference type="InterPro" id="IPR059000">
    <property type="entry name" value="ATPase_P-type_domA"/>
</dbReference>
<comment type="catalytic activity">
    <reaction evidence="20">
        <text>K(+)(in) + ATP + H2O = K(+)(out) + ADP + phosphate + H(+)</text>
        <dbReference type="Rhea" id="RHEA:75815"/>
        <dbReference type="ChEBI" id="CHEBI:15377"/>
        <dbReference type="ChEBI" id="CHEBI:15378"/>
        <dbReference type="ChEBI" id="CHEBI:29103"/>
        <dbReference type="ChEBI" id="CHEBI:30616"/>
        <dbReference type="ChEBI" id="CHEBI:43474"/>
        <dbReference type="ChEBI" id="CHEBI:456216"/>
    </reaction>
</comment>
<dbReference type="NCBIfam" id="TIGR01523">
    <property type="entry name" value="ATPase-IID_K-Na"/>
    <property type="match status" value="1"/>
</dbReference>
<feature type="compositionally biased region" description="Polar residues" evidence="22">
    <location>
        <begin position="51"/>
        <end position="61"/>
    </location>
</feature>
<evidence type="ECO:0000256" key="19">
    <source>
        <dbReference type="ARBA" id="ARBA00035029"/>
    </source>
</evidence>
<comment type="cofactor">
    <cofactor evidence="1">
        <name>Mg(2+)</name>
        <dbReference type="ChEBI" id="CHEBI:18420"/>
    </cofactor>
</comment>
<dbReference type="SUPFAM" id="SSF81665">
    <property type="entry name" value="Calcium ATPase, transmembrane domain M"/>
    <property type="match status" value="1"/>
</dbReference>
<dbReference type="PANTHER" id="PTHR42861">
    <property type="entry name" value="CALCIUM-TRANSPORTING ATPASE"/>
    <property type="match status" value="1"/>
</dbReference>
<evidence type="ECO:0000256" key="16">
    <source>
        <dbReference type="ARBA" id="ARBA00023136"/>
    </source>
</evidence>
<dbReference type="Proteomes" id="UP001473302">
    <property type="component" value="Unassembled WGS sequence"/>
</dbReference>
<proteinExistence type="inferred from homology"/>
<evidence type="ECO:0000256" key="12">
    <source>
        <dbReference type="ARBA" id="ARBA00022967"/>
    </source>
</evidence>
<feature type="compositionally biased region" description="Basic and acidic residues" evidence="22">
    <location>
        <begin position="86"/>
        <end position="95"/>
    </location>
</feature>
<dbReference type="InterPro" id="IPR036412">
    <property type="entry name" value="HAD-like_sf"/>
</dbReference>
<feature type="transmembrane region" description="Helical" evidence="23">
    <location>
        <begin position="1032"/>
        <end position="1052"/>
    </location>
</feature>
<feature type="compositionally biased region" description="Low complexity" evidence="22">
    <location>
        <begin position="1"/>
        <end position="17"/>
    </location>
</feature>
<dbReference type="Pfam" id="PF00122">
    <property type="entry name" value="E1-E2_ATPase"/>
    <property type="match status" value="1"/>
</dbReference>
<feature type="transmembrane region" description="Helical" evidence="23">
    <location>
        <begin position="176"/>
        <end position="195"/>
    </location>
</feature>
<feature type="transmembrane region" description="Helical" evidence="23">
    <location>
        <begin position="997"/>
        <end position="1017"/>
    </location>
</feature>
<feature type="transmembrane region" description="Helical" evidence="23">
    <location>
        <begin position="913"/>
        <end position="936"/>
    </location>
</feature>
<evidence type="ECO:0000256" key="14">
    <source>
        <dbReference type="ARBA" id="ARBA00023053"/>
    </source>
</evidence>
<gene>
    <name evidence="25" type="ORF">MFLAVUS_009940</name>
</gene>
<evidence type="ECO:0000256" key="20">
    <source>
        <dbReference type="ARBA" id="ARBA00048599"/>
    </source>
</evidence>
<dbReference type="SUPFAM" id="SSF81653">
    <property type="entry name" value="Calcium ATPase, transduction domain A"/>
    <property type="match status" value="1"/>
</dbReference>
<dbReference type="Gene3D" id="1.20.1110.10">
    <property type="entry name" value="Calcium-transporting ATPase, transmembrane domain"/>
    <property type="match status" value="1"/>
</dbReference>
<evidence type="ECO:0000256" key="21">
    <source>
        <dbReference type="ARBA" id="ARBA00049499"/>
    </source>
</evidence>
<keyword evidence="9" id="KW-0067">ATP-binding</keyword>
<dbReference type="InterPro" id="IPR023298">
    <property type="entry name" value="ATPase_P-typ_TM_dom_sf"/>
</dbReference>
<keyword evidence="26" id="KW-1185">Reference proteome</keyword>
<evidence type="ECO:0000256" key="15">
    <source>
        <dbReference type="ARBA" id="ARBA00023065"/>
    </source>
</evidence>
<keyword evidence="5" id="KW-0633">Potassium transport</keyword>